<evidence type="ECO:0000256" key="6">
    <source>
        <dbReference type="ARBA" id="ARBA00022989"/>
    </source>
</evidence>
<dbReference type="OMA" id="AHDEYPR"/>
<feature type="chain" id="PRO_5005103236" description="Dolichyl-diphosphooligosaccharide--protein glycosyltransferase subunit WBP1" evidence="8">
    <location>
        <begin position="24"/>
        <end position="509"/>
    </location>
</feature>
<keyword evidence="11" id="KW-0808">Transferase</keyword>
<feature type="domain" description="OST48 middle" evidence="10">
    <location>
        <begin position="350"/>
        <end position="499"/>
    </location>
</feature>
<gene>
    <name evidence="11" type="ORF">K437DRAFT_245846</name>
</gene>
<feature type="transmembrane region" description="Helical" evidence="8">
    <location>
        <begin position="475"/>
        <end position="499"/>
    </location>
</feature>
<proteinExistence type="inferred from homology"/>
<dbReference type="PANTHER" id="PTHR10830">
    <property type="entry name" value="DOLICHYL-DIPHOSPHOOLIGOSACCHARIDE--PROTEIN GLYCOSYLTRANSFERASE 48 KDA SUBUNIT"/>
    <property type="match status" value="1"/>
</dbReference>
<dbReference type="InterPro" id="IPR055459">
    <property type="entry name" value="OST48_MD"/>
</dbReference>
<evidence type="ECO:0000256" key="7">
    <source>
        <dbReference type="ARBA" id="ARBA00023136"/>
    </source>
</evidence>
<accession>A0A066WA87</accession>
<comment type="subcellular location">
    <subcellularLocation>
        <location evidence="8">Endoplasmic reticulum membrane</location>
        <topology evidence="8">Single-pass type I membrane protein</topology>
    </subcellularLocation>
    <subcellularLocation>
        <location evidence="1">Membrane</location>
        <topology evidence="1">Single-pass type I membrane protein</topology>
    </subcellularLocation>
</comment>
<comment type="caution">
    <text evidence="11">The sequence shown here is derived from an EMBL/GenBank/DDBJ whole genome shotgun (WGS) entry which is preliminary data.</text>
</comment>
<feature type="signal peptide" evidence="8">
    <location>
        <begin position="1"/>
        <end position="23"/>
    </location>
</feature>
<keyword evidence="7 8" id="KW-0472">Membrane</keyword>
<dbReference type="STRING" id="1037660.A0A066WA87"/>
<name>A0A066WA87_TILAU</name>
<dbReference type="OrthoDB" id="29105at2759"/>
<evidence type="ECO:0000256" key="2">
    <source>
        <dbReference type="ARBA" id="ARBA00004922"/>
    </source>
</evidence>
<dbReference type="InterPro" id="IPR055457">
    <property type="entry name" value="OST48_N"/>
</dbReference>
<keyword evidence="12" id="KW-1185">Reference proteome</keyword>
<dbReference type="FunCoup" id="A0A066WA87">
    <property type="interactions" value="490"/>
</dbReference>
<evidence type="ECO:0000256" key="4">
    <source>
        <dbReference type="ARBA" id="ARBA00022692"/>
    </source>
</evidence>
<evidence type="ECO:0000313" key="11">
    <source>
        <dbReference type="EMBL" id="KDN47994.1"/>
    </source>
</evidence>
<keyword evidence="6 8" id="KW-1133">Transmembrane helix</keyword>
<protein>
    <recommendedName>
        <fullName evidence="8">Dolichyl-diphosphooligosaccharide--protein glycosyltransferase subunit WBP1</fullName>
        <shortName evidence="8">Oligosaccharyl transferase subunit WBP1</shortName>
    </recommendedName>
</protein>
<comment type="similarity">
    <text evidence="3 8">Belongs to the DDOST 48 kDa subunit family.</text>
</comment>
<dbReference type="HOGENOM" id="CLU_031804_1_1_1"/>
<dbReference type="Proteomes" id="UP000027361">
    <property type="component" value="Unassembled WGS sequence"/>
</dbReference>
<dbReference type="GeneID" id="25263190"/>
<organism evidence="11 12">
    <name type="scientific">Tilletiaria anomala (strain ATCC 24038 / CBS 436.72 / UBC 951)</name>
    <dbReference type="NCBI Taxonomy" id="1037660"/>
    <lineage>
        <taxon>Eukaryota</taxon>
        <taxon>Fungi</taxon>
        <taxon>Dikarya</taxon>
        <taxon>Basidiomycota</taxon>
        <taxon>Ustilaginomycotina</taxon>
        <taxon>Exobasidiomycetes</taxon>
        <taxon>Georgefischeriales</taxon>
        <taxon>Tilletiariaceae</taxon>
        <taxon>Tilletiaria</taxon>
    </lineage>
</organism>
<dbReference type="EMBL" id="JMSN01000027">
    <property type="protein sequence ID" value="KDN47994.1"/>
    <property type="molecule type" value="Genomic_DNA"/>
</dbReference>
<evidence type="ECO:0000256" key="5">
    <source>
        <dbReference type="ARBA" id="ARBA00022824"/>
    </source>
</evidence>
<dbReference type="GO" id="GO:0018279">
    <property type="term" value="P:protein N-linked glycosylation via asparagine"/>
    <property type="evidence" value="ECO:0007669"/>
    <property type="project" value="UniProtKB-UniRule"/>
</dbReference>
<keyword evidence="5 8" id="KW-0256">Endoplasmic reticulum</keyword>
<dbReference type="GO" id="GO:0016740">
    <property type="term" value="F:transferase activity"/>
    <property type="evidence" value="ECO:0007669"/>
    <property type="project" value="UniProtKB-KW"/>
</dbReference>
<dbReference type="GO" id="GO:0008250">
    <property type="term" value="C:oligosaccharyltransferase complex"/>
    <property type="evidence" value="ECO:0007669"/>
    <property type="project" value="TreeGrafter"/>
</dbReference>
<dbReference type="InParanoid" id="A0A066WA87"/>
<evidence type="ECO:0000256" key="8">
    <source>
        <dbReference type="RuleBase" id="RU361142"/>
    </source>
</evidence>
<comment type="pathway">
    <text evidence="2 8">Protein modification; protein glycosylation.</text>
</comment>
<dbReference type="AlphaFoldDB" id="A0A066WA87"/>
<comment type="function">
    <text evidence="8">Subunit of the oligosaccharyl transferase (OST) complex that catalyzes the initial transfer of a defined glycan (Glc(3)Man(9)GlcNAc(2) in eukaryotes) from the lipid carrier dolichol-pyrophosphate to an asparagine residue within an Asn-X-Ser/Thr consensus motif in nascent polypeptide chains, the first step in protein N-glycosylation. N-glycosylation occurs cotranslationally and the complex associates with the Sec61 complex at the channel-forming translocon complex that mediates protein translocation across the endoplasmic reticulum (ER).</text>
</comment>
<dbReference type="Pfam" id="PF03345">
    <property type="entry name" value="OST48_N"/>
    <property type="match status" value="1"/>
</dbReference>
<comment type="subunit">
    <text evidence="8">Component of the oligosaccharyltransferase (OST) complex.</text>
</comment>
<evidence type="ECO:0000256" key="1">
    <source>
        <dbReference type="ARBA" id="ARBA00004479"/>
    </source>
</evidence>
<dbReference type="RefSeq" id="XP_013244013.1">
    <property type="nucleotide sequence ID" value="XM_013388559.1"/>
</dbReference>
<evidence type="ECO:0000259" key="10">
    <source>
        <dbReference type="Pfam" id="PF23358"/>
    </source>
</evidence>
<reference evidence="11 12" key="1">
    <citation type="submission" date="2014-05" db="EMBL/GenBank/DDBJ databases">
        <title>Draft genome sequence of a rare smut relative, Tilletiaria anomala UBC 951.</title>
        <authorList>
            <consortium name="DOE Joint Genome Institute"/>
            <person name="Toome M."/>
            <person name="Kuo A."/>
            <person name="Henrissat B."/>
            <person name="Lipzen A."/>
            <person name="Tritt A."/>
            <person name="Yoshinaga Y."/>
            <person name="Zane M."/>
            <person name="Barry K."/>
            <person name="Grigoriev I.V."/>
            <person name="Spatafora J.W."/>
            <person name="Aimea M.C."/>
        </authorList>
    </citation>
    <scope>NUCLEOTIDE SEQUENCE [LARGE SCALE GENOMIC DNA]</scope>
    <source>
        <strain evidence="11 12">UBC 951</strain>
    </source>
</reference>
<dbReference type="Pfam" id="PF23358">
    <property type="entry name" value="OST48_MD"/>
    <property type="match status" value="1"/>
</dbReference>
<feature type="domain" description="OST48 N-terminal" evidence="9">
    <location>
        <begin position="39"/>
        <end position="320"/>
    </location>
</feature>
<evidence type="ECO:0000313" key="12">
    <source>
        <dbReference type="Proteomes" id="UP000027361"/>
    </source>
</evidence>
<evidence type="ECO:0000256" key="3">
    <source>
        <dbReference type="ARBA" id="ARBA00008743"/>
    </source>
</evidence>
<sequence>MLPMRLPALLAALLLFCSVLVSAASSSLSSSSPSAVGVRTLVVLKDAEADRAAYSKLFDRLREKGYQLTFRSAKAATPQLSTYELNDFDHLFYWTPSTAPSATSDLSPQKIVEFMRRGGNLIFGLDSDVTEGNRDFAREFHLDVEPRGTGLIDHFRTETKLDTGNHTAILVGGGSRSTSQSKLSPGGAVLNAHVFSSETLEQLKTSPILFRGVAHRIGALPLAFPLLHAPATSYSTEGPPSEDKSAVPLEENLDILTGGQVASLVSAFQIKENSARALFLGSLDMLKNSFIDAKDLRAADGARYASTANLAFATDALGWAMQEHSVLRVASTSHHRVRLNEKDTRPEYEESEDAQAVYRVKDLVTFHIDLAQHLPMGGWQPAPSDLDLQVSLVMLDPYVTTKLSAAAPQTIVSSGQTQTNATTRYSASFRMPDRHGVFTFHVDWKRQGWSYIKTRDTAPVRPFNHDEHPRFLSAAYPYVSGAFSTMTAFVIFCTLWLVVKEPKQKQKKQ</sequence>
<keyword evidence="8" id="KW-0732">Signal</keyword>
<dbReference type="InterPro" id="IPR005013">
    <property type="entry name" value="DDOST_48_kDa_subunit"/>
</dbReference>
<evidence type="ECO:0000259" key="9">
    <source>
        <dbReference type="Pfam" id="PF03345"/>
    </source>
</evidence>
<dbReference type="UniPathway" id="UPA00378"/>
<keyword evidence="4 8" id="KW-0812">Transmembrane</keyword>
<dbReference type="PANTHER" id="PTHR10830:SF0">
    <property type="entry name" value="DOLICHYL-DIPHOSPHOOLIGOSACCHARIDE--PROTEIN GLYCOSYLTRANSFERASE 48 KDA SUBUNIT"/>
    <property type="match status" value="1"/>
</dbReference>